<dbReference type="EMBL" id="JALBCA010000115">
    <property type="protein sequence ID" value="KAI2382621.1"/>
    <property type="molecule type" value="Genomic_DNA"/>
</dbReference>
<accession>A0ACB8UQD9</accession>
<protein>
    <submittedName>
        <fullName evidence="1">Uncharacterized protein</fullName>
    </submittedName>
</protein>
<evidence type="ECO:0000313" key="1">
    <source>
        <dbReference type="EMBL" id="KAI2382621.1"/>
    </source>
</evidence>
<gene>
    <name evidence="1" type="ORF">LOY88_005843</name>
</gene>
<comment type="caution">
    <text evidence="1">The sequence shown here is derived from an EMBL/GenBank/DDBJ whole genome shotgun (WGS) entry which is preliminary data.</text>
</comment>
<proteinExistence type="predicted"/>
<organism evidence="1">
    <name type="scientific">Ophidiomyces ophidiicola</name>
    <dbReference type="NCBI Taxonomy" id="1387563"/>
    <lineage>
        <taxon>Eukaryota</taxon>
        <taxon>Fungi</taxon>
        <taxon>Dikarya</taxon>
        <taxon>Ascomycota</taxon>
        <taxon>Pezizomycotina</taxon>
        <taxon>Eurotiomycetes</taxon>
        <taxon>Eurotiomycetidae</taxon>
        <taxon>Onygenales</taxon>
        <taxon>Onygenaceae</taxon>
        <taxon>Ophidiomyces</taxon>
    </lineage>
</organism>
<name>A0ACB8UQD9_9EURO</name>
<sequence>MGIPGLIQELGSGNRVSLAKFAIDHLQKTSRSIRIAIDVSIWLVQSRAAQGGSNPELRTLFYRLTRLLALPIHPIFVFDGPRRPEYKRGKIVIRDGRAGGQNLRSAKRLIELFGFHCHNAPGEAEAECAKLQANGIVDAAMSNDIDTIMFGSKVTLMNFSRASSKNPGAATHVNVYTREGTSANVNFDVGGMVLFALLSGGDYLPTGVPKCGPKLAAEIMQAGFGIDLINAAKSSSRYPTASLDEWRERLNYELSTNESGYFRCKHKAVQIPEDFPDQQALFDYVHPVTSPLSELQDLRNLPWDREIDVVALREFVSEEFKWTCLPGAHRFIRKFSPSLISYYLRAHPQKLPSVQVYGRKENINVDGLVELKLKYIPAHVVCFDLDAEEMPVSQAESLDPVTIVDESEPEDGTAEPSSSAAKRTSYDPTKEQIFWTLEVLVTMGTPETVRTWYEEQEQKKIAATKPPGSKKGSRRTKKAVDAGMIPGSLHRYGTIMKAQPKSSAKPPRDPNQLLDSNISHHSQAIRNSTQKTIADCSAFAIKSTKSGASSFYKLPNARKENGGPTSSDIEAAMALGDDADDTVECITISSSPPEASPFCIEDRRSSSSSSLKTTRPALLSPRSTSRSVPQSLNHGSNQKSSITKAASRRKHEANLDGGQHIIVLDDLSSDEEPSVISQPDKSLTQPTKTIPPQRKPQHIDLTHIIIRDGFWSYRPHIPARSISISNESDDPPSERLFKLTGRASILDLTG</sequence>
<reference evidence="1" key="1">
    <citation type="journal article" date="2022" name="bioRxiv">
        <title>Population genetic analysis of Ophidiomyces ophidiicola, the causative agent of snake fungal disease, indicates recent introductions to the USA.</title>
        <authorList>
            <person name="Ladner J.T."/>
            <person name="Palmer J.M."/>
            <person name="Ettinger C.L."/>
            <person name="Stajich J.E."/>
            <person name="Farrell T.M."/>
            <person name="Glorioso B.M."/>
            <person name="Lawson B."/>
            <person name="Price S.J."/>
            <person name="Stengle A.G."/>
            <person name="Grear D.A."/>
            <person name="Lorch J.M."/>
        </authorList>
    </citation>
    <scope>NUCLEOTIDE SEQUENCE</scope>
    <source>
        <strain evidence="1">NWHC 24266-5</strain>
    </source>
</reference>